<dbReference type="SMART" id="SM00304">
    <property type="entry name" value="HAMP"/>
    <property type="match status" value="1"/>
</dbReference>
<keyword evidence="11" id="KW-1185">Reference proteome</keyword>
<evidence type="ECO:0000256" key="4">
    <source>
        <dbReference type="ARBA" id="ARBA00022692"/>
    </source>
</evidence>
<dbReference type="SUPFAM" id="SSF158472">
    <property type="entry name" value="HAMP domain-like"/>
    <property type="match status" value="1"/>
</dbReference>
<evidence type="ECO:0000313" key="10">
    <source>
        <dbReference type="EMBL" id="MFC5065291.1"/>
    </source>
</evidence>
<reference evidence="11" key="1">
    <citation type="journal article" date="2019" name="Int. J. Syst. Evol. Microbiol.">
        <title>The Global Catalogue of Microorganisms (GCM) 10K type strain sequencing project: providing services to taxonomists for standard genome sequencing and annotation.</title>
        <authorList>
            <consortium name="The Broad Institute Genomics Platform"/>
            <consortium name="The Broad Institute Genome Sequencing Center for Infectious Disease"/>
            <person name="Wu L."/>
            <person name="Ma J."/>
        </authorList>
    </citation>
    <scope>NUCLEOTIDE SEQUENCE [LARGE SCALE GENOMIC DNA]</scope>
    <source>
        <strain evidence="11">CGMCC 4.7093</strain>
    </source>
</reference>
<evidence type="ECO:0000256" key="1">
    <source>
        <dbReference type="ARBA" id="ARBA00004651"/>
    </source>
</evidence>
<feature type="transmembrane region" description="Helical" evidence="7">
    <location>
        <begin position="230"/>
        <end position="255"/>
    </location>
</feature>
<dbReference type="PANTHER" id="PTHR43081">
    <property type="entry name" value="ADENYLATE CYCLASE, TERMINAL-DIFFERENTIATION SPECIFIC-RELATED"/>
    <property type="match status" value="1"/>
</dbReference>
<dbReference type="PANTHER" id="PTHR43081:SF17">
    <property type="entry name" value="BLL5647 PROTEIN"/>
    <property type="match status" value="1"/>
</dbReference>
<dbReference type="EMBL" id="JBHSIV010000034">
    <property type="protein sequence ID" value="MFC5065291.1"/>
    <property type="molecule type" value="Genomic_DNA"/>
</dbReference>
<keyword evidence="4 7" id="KW-0812">Transmembrane</keyword>
<dbReference type="InterPro" id="IPR029787">
    <property type="entry name" value="Nucleotide_cyclase"/>
</dbReference>
<evidence type="ECO:0000256" key="3">
    <source>
        <dbReference type="ARBA" id="ARBA00022475"/>
    </source>
</evidence>
<evidence type="ECO:0000259" key="9">
    <source>
        <dbReference type="PROSITE" id="PS50885"/>
    </source>
</evidence>
<comment type="similarity">
    <text evidence="2">Belongs to the adenylyl cyclase class-3 family.</text>
</comment>
<comment type="subcellular location">
    <subcellularLocation>
        <location evidence="1">Cell membrane</location>
        <topology evidence="1">Multi-pass membrane protein</topology>
    </subcellularLocation>
</comment>
<dbReference type="Pfam" id="PF00672">
    <property type="entry name" value="HAMP"/>
    <property type="match status" value="1"/>
</dbReference>
<dbReference type="PROSITE" id="PS50125">
    <property type="entry name" value="GUANYLATE_CYCLASE_2"/>
    <property type="match status" value="1"/>
</dbReference>
<gene>
    <name evidence="10" type="ORF">ACFPBZ_23955</name>
</gene>
<dbReference type="InterPro" id="IPR001054">
    <property type="entry name" value="A/G_cyclase"/>
</dbReference>
<evidence type="ECO:0000256" key="6">
    <source>
        <dbReference type="ARBA" id="ARBA00023136"/>
    </source>
</evidence>
<feature type="transmembrane region" description="Helical" evidence="7">
    <location>
        <begin position="64"/>
        <end position="83"/>
    </location>
</feature>
<comment type="caution">
    <text evidence="10">The sequence shown here is derived from an EMBL/GenBank/DDBJ whole genome shotgun (WGS) entry which is preliminary data.</text>
</comment>
<evidence type="ECO:0000256" key="5">
    <source>
        <dbReference type="ARBA" id="ARBA00022989"/>
    </source>
</evidence>
<sequence length="532" mass="55378">MRQSEHAGPHRTLQGFTKVQVGVFVVVANVVGAAIVLALAGWVLPTRALVTDEEGALARNVAVFAVYVVLAVVVGLLWGLAWVRVPPLPASGRGAEEWTRHRRAVRAIVLGAPVRLAIVQAVPWLVAVLLFAGMNAAYSPRLAVVVTCVVALGGLATVAVAYRLTELALRREVARVLAEDPPGGLSLPGVAARAVGGWVLGTGVPVVGVALIAATSLLVPDYYTVTRLGLVVLVLALIALAVGFLLTALTAVSIASPVVAVRRALSRVEGGDLDVTVPVTDATELGLLQAGFNTMVSGLRDRDRIRALFGRQVGEEVARVAMEGDLELGGEVREVAVLFVDLVGSTRMALDRPPQEVVELLNTFFAEVVDAVEAHHGWINKFEGDAALAVFGTPGALDDPAGSALAAARDLAARLDALDEVSAGIGVSAGPAVAGNIGDARRYEYTVIGDPVNEAARLTDLAKTVPGCVAASDAALARADDEEAAHWEVVGSQQLRGRHRETTYSAPSVRLRAHEACEPDAPGVTEDAAARA</sequence>
<evidence type="ECO:0000256" key="2">
    <source>
        <dbReference type="ARBA" id="ARBA00005381"/>
    </source>
</evidence>
<feature type="transmembrane region" description="Helical" evidence="7">
    <location>
        <begin position="104"/>
        <end position="130"/>
    </location>
</feature>
<feature type="transmembrane region" description="Helical" evidence="7">
    <location>
        <begin position="21"/>
        <end position="44"/>
    </location>
</feature>
<dbReference type="InterPro" id="IPR050697">
    <property type="entry name" value="Adenylyl/Guanylyl_Cyclase_3/4"/>
</dbReference>
<dbReference type="InterPro" id="IPR003660">
    <property type="entry name" value="HAMP_dom"/>
</dbReference>
<dbReference type="Pfam" id="PF00211">
    <property type="entry name" value="Guanylate_cyc"/>
    <property type="match status" value="1"/>
</dbReference>
<dbReference type="SMART" id="SM00044">
    <property type="entry name" value="CYCc"/>
    <property type="match status" value="1"/>
</dbReference>
<dbReference type="Gene3D" id="3.30.70.1230">
    <property type="entry name" value="Nucleotide cyclase"/>
    <property type="match status" value="1"/>
</dbReference>
<keyword evidence="5 7" id="KW-1133">Transmembrane helix</keyword>
<accession>A0ABV9YXG5</accession>
<feature type="transmembrane region" description="Helical" evidence="7">
    <location>
        <begin position="195"/>
        <end position="218"/>
    </location>
</feature>
<evidence type="ECO:0000313" key="11">
    <source>
        <dbReference type="Proteomes" id="UP001595947"/>
    </source>
</evidence>
<dbReference type="Proteomes" id="UP001595947">
    <property type="component" value="Unassembled WGS sequence"/>
</dbReference>
<proteinExistence type="inferred from homology"/>
<keyword evidence="3" id="KW-1003">Cell membrane</keyword>
<feature type="domain" description="Guanylate cyclase" evidence="8">
    <location>
        <begin position="336"/>
        <end position="459"/>
    </location>
</feature>
<keyword evidence="6 7" id="KW-0472">Membrane</keyword>
<organism evidence="10 11">
    <name type="scientific">Actinomycetospora atypica</name>
    <dbReference type="NCBI Taxonomy" id="1290095"/>
    <lineage>
        <taxon>Bacteria</taxon>
        <taxon>Bacillati</taxon>
        <taxon>Actinomycetota</taxon>
        <taxon>Actinomycetes</taxon>
        <taxon>Pseudonocardiales</taxon>
        <taxon>Pseudonocardiaceae</taxon>
        <taxon>Actinomycetospora</taxon>
    </lineage>
</organism>
<dbReference type="CDD" id="cd07302">
    <property type="entry name" value="CHD"/>
    <property type="match status" value="1"/>
</dbReference>
<feature type="domain" description="HAMP" evidence="9">
    <location>
        <begin position="252"/>
        <end position="304"/>
    </location>
</feature>
<dbReference type="PROSITE" id="PS50885">
    <property type="entry name" value="HAMP"/>
    <property type="match status" value="1"/>
</dbReference>
<name>A0ABV9YXG5_9PSEU</name>
<dbReference type="Gene3D" id="6.10.340.10">
    <property type="match status" value="1"/>
</dbReference>
<dbReference type="CDD" id="cd06225">
    <property type="entry name" value="HAMP"/>
    <property type="match status" value="1"/>
</dbReference>
<feature type="transmembrane region" description="Helical" evidence="7">
    <location>
        <begin position="142"/>
        <end position="162"/>
    </location>
</feature>
<evidence type="ECO:0000256" key="7">
    <source>
        <dbReference type="SAM" id="Phobius"/>
    </source>
</evidence>
<protein>
    <submittedName>
        <fullName evidence="10">Adenylate/guanylate cyclase domain-containing protein</fullName>
    </submittedName>
</protein>
<dbReference type="SUPFAM" id="SSF55073">
    <property type="entry name" value="Nucleotide cyclase"/>
    <property type="match status" value="1"/>
</dbReference>
<dbReference type="RefSeq" id="WP_378038625.1">
    <property type="nucleotide sequence ID" value="NZ_JBHSIV010000034.1"/>
</dbReference>
<evidence type="ECO:0000259" key="8">
    <source>
        <dbReference type="PROSITE" id="PS50125"/>
    </source>
</evidence>